<dbReference type="Proteomes" id="UP001465755">
    <property type="component" value="Unassembled WGS sequence"/>
</dbReference>
<dbReference type="EMBL" id="JALJOQ010000001">
    <property type="protein sequence ID" value="KAK9814955.1"/>
    <property type="molecule type" value="Genomic_DNA"/>
</dbReference>
<dbReference type="AlphaFoldDB" id="A0AAW1Q2H6"/>
<sequence>MPFTFKRGHTLRHCSGAAKKLAAALAEEAAEAAINAVVEAAAEAGVAGIAAEEPQASSEAGNVAATEVLNQENIAAD</sequence>
<organism evidence="1 2">
    <name type="scientific">Symbiochloris irregularis</name>
    <dbReference type="NCBI Taxonomy" id="706552"/>
    <lineage>
        <taxon>Eukaryota</taxon>
        <taxon>Viridiplantae</taxon>
        <taxon>Chlorophyta</taxon>
        <taxon>core chlorophytes</taxon>
        <taxon>Trebouxiophyceae</taxon>
        <taxon>Trebouxiales</taxon>
        <taxon>Trebouxiaceae</taxon>
        <taxon>Symbiochloris</taxon>
    </lineage>
</organism>
<evidence type="ECO:0000313" key="1">
    <source>
        <dbReference type="EMBL" id="KAK9814955.1"/>
    </source>
</evidence>
<protein>
    <submittedName>
        <fullName evidence="1">Uncharacterized protein</fullName>
    </submittedName>
</protein>
<accession>A0AAW1Q2H6</accession>
<reference evidence="1 2" key="1">
    <citation type="journal article" date="2024" name="Nat. Commun.">
        <title>Phylogenomics reveals the evolutionary origins of lichenization in chlorophyte algae.</title>
        <authorList>
            <person name="Puginier C."/>
            <person name="Libourel C."/>
            <person name="Otte J."/>
            <person name="Skaloud P."/>
            <person name="Haon M."/>
            <person name="Grisel S."/>
            <person name="Petersen M."/>
            <person name="Berrin J.G."/>
            <person name="Delaux P.M."/>
            <person name="Dal Grande F."/>
            <person name="Keller J."/>
        </authorList>
    </citation>
    <scope>NUCLEOTIDE SEQUENCE [LARGE SCALE GENOMIC DNA]</scope>
    <source>
        <strain evidence="1 2">SAG 2036</strain>
    </source>
</reference>
<comment type="caution">
    <text evidence="1">The sequence shown here is derived from an EMBL/GenBank/DDBJ whole genome shotgun (WGS) entry which is preliminary data.</text>
</comment>
<keyword evidence="2" id="KW-1185">Reference proteome</keyword>
<name>A0AAW1Q2H6_9CHLO</name>
<proteinExistence type="predicted"/>
<gene>
    <name evidence="1" type="ORF">WJX73_003053</name>
</gene>
<evidence type="ECO:0000313" key="2">
    <source>
        <dbReference type="Proteomes" id="UP001465755"/>
    </source>
</evidence>